<reference evidence="3" key="1">
    <citation type="submission" date="2018-08" db="EMBL/GenBank/DDBJ databases">
        <authorList>
            <person name="Liu Z.-W."/>
            <person name="Du Z.-J."/>
        </authorList>
    </citation>
    <scope>NUCLEOTIDE SEQUENCE [LARGE SCALE GENOMIC DNA]</scope>
    <source>
        <strain evidence="3">H4X</strain>
    </source>
</reference>
<feature type="chain" id="PRO_5017780794" description="Outer membrane protein beta-barrel domain-containing protein" evidence="1">
    <location>
        <begin position="24"/>
        <end position="257"/>
    </location>
</feature>
<name>A0A3D8LBH2_9BACT</name>
<comment type="caution">
    <text evidence="2">The sequence shown here is derived from an EMBL/GenBank/DDBJ whole genome shotgun (WGS) entry which is preliminary data.</text>
</comment>
<evidence type="ECO:0000313" key="2">
    <source>
        <dbReference type="EMBL" id="RDV14644.1"/>
    </source>
</evidence>
<evidence type="ECO:0008006" key="4">
    <source>
        <dbReference type="Google" id="ProtNLM"/>
    </source>
</evidence>
<keyword evidence="3" id="KW-1185">Reference proteome</keyword>
<dbReference type="EMBL" id="QRGR01000013">
    <property type="protein sequence ID" value="RDV14644.1"/>
    <property type="molecule type" value="Genomic_DNA"/>
</dbReference>
<dbReference type="RefSeq" id="WP_115566055.1">
    <property type="nucleotide sequence ID" value="NZ_QRGR01000013.1"/>
</dbReference>
<keyword evidence="1" id="KW-0732">Signal</keyword>
<accession>A0A3D8LBH2</accession>
<organism evidence="2 3">
    <name type="scientific">Pontibacter diazotrophicus</name>
    <dbReference type="NCBI Taxonomy" id="1400979"/>
    <lineage>
        <taxon>Bacteria</taxon>
        <taxon>Pseudomonadati</taxon>
        <taxon>Bacteroidota</taxon>
        <taxon>Cytophagia</taxon>
        <taxon>Cytophagales</taxon>
        <taxon>Hymenobacteraceae</taxon>
        <taxon>Pontibacter</taxon>
    </lineage>
</organism>
<evidence type="ECO:0000313" key="3">
    <source>
        <dbReference type="Proteomes" id="UP000256708"/>
    </source>
</evidence>
<evidence type="ECO:0000256" key="1">
    <source>
        <dbReference type="SAM" id="SignalP"/>
    </source>
</evidence>
<dbReference type="OrthoDB" id="894033at2"/>
<dbReference type="AlphaFoldDB" id="A0A3D8LBH2"/>
<proteinExistence type="predicted"/>
<protein>
    <recommendedName>
        <fullName evidence="4">Outer membrane protein beta-barrel domain-containing protein</fullName>
    </recommendedName>
</protein>
<sequence>MKTNFTVCALCFILFIAHSPLRAQTQEALSEDQPSKTGLSKIGATFGLGAANMNLKAINSRLQALEIGKLEESSTTFNLSLYSEIYGGLGASFDVSSGYSFDSFAADPHAFLRLTMLSFGANIHLSLLNTNRFQLQAFGGPRFNDMRLTYNTDTRASPDFDDLLTTPSANSSSVALESVSLDEIANVGVRFQYRLGRKENLKTRGYTLALGIDSGYNFSFSDTPWREVHSQRTVQNMPAIEPDNFYLNFTFSAYLLR</sequence>
<dbReference type="Proteomes" id="UP000256708">
    <property type="component" value="Unassembled WGS sequence"/>
</dbReference>
<gene>
    <name evidence="2" type="ORF">DXT99_13325</name>
</gene>
<feature type="signal peptide" evidence="1">
    <location>
        <begin position="1"/>
        <end position="23"/>
    </location>
</feature>